<evidence type="ECO:0000259" key="11">
    <source>
        <dbReference type="PROSITE" id="PS50865"/>
    </source>
</evidence>
<dbReference type="InterPro" id="IPR011990">
    <property type="entry name" value="TPR-like_helical_dom_sf"/>
</dbReference>
<dbReference type="AlphaFoldDB" id="A0AAV9SFN6"/>
<keyword evidence="3" id="KW-0808">Transferase</keyword>
<dbReference type="Pfam" id="PF01753">
    <property type="entry name" value="zf-MYND"/>
    <property type="match status" value="1"/>
</dbReference>
<dbReference type="Gene3D" id="1.25.40.970">
    <property type="match status" value="1"/>
</dbReference>
<evidence type="ECO:0000256" key="4">
    <source>
        <dbReference type="ARBA" id="ARBA00022691"/>
    </source>
</evidence>
<sequence length="603" mass="66907">MTGSHNFLSDDVPLNQVNPGDLSASVLNPDDVLNVPSLRCLKLRAAVGDMAHCITDGRSELQLAGTKIPQRGTDPNKGPTPSVTSQASSYLSSFLPHRSACSVSLRAEGWKGLFLVLAREPGACLDSAMTAGIMEVFDAGKKGRGLRAKKEINTGEVLLAEPSYAAVVFNSLASQVCHSCFRRQANLHRCAQCRFAHYCDRTCQTACWEDHKQECAAIRKLGTAPNENIRLAARLLWRRNKDQGLASDGQLVAVDQLQDHVKDLPEDELKKLETDVQNFLRYWSYGTKQHPAEYISHIFGLIKSNGLTLPDQRGLQSVGLGLFPNLSLVNHDCWPNCTVTLNHGNQSAVSSTFHSPLRIELRALGKISEGEQLTVSYVDFLNVSADRQKQLKERFHFDCSCDHCSQHISDDLMVAAAEGKPSADVVKEVTAFSKETLEKVEKARKDGDHSQVLKLCQECLEKQENVLADTHLYKLRVLSVLPEVLSYLRKFAEAAKYAGKMVEGYTKLYHPNNAQLGLALMRAGVAHWHAGQVEVGHKMICKAYRIMMVTHGPNHSITKDLESMRSQTEVELKVLKNVLDMKNLPMTSCSSADENMKDFLRKQ</sequence>
<keyword evidence="5" id="KW-0479">Metal-binding</keyword>
<dbReference type="InterPro" id="IPR002893">
    <property type="entry name" value="Znf_MYND"/>
</dbReference>
<comment type="caution">
    <text evidence="12">The sequence shown here is derived from an EMBL/GenBank/DDBJ whole genome shotgun (WGS) entry which is preliminary data.</text>
</comment>
<reference evidence="12 13" key="1">
    <citation type="submission" date="2021-06" db="EMBL/GenBank/DDBJ databases">
        <authorList>
            <person name="Palmer J.M."/>
        </authorList>
    </citation>
    <scope>NUCLEOTIDE SEQUENCE [LARGE SCALE GENOMIC DNA]</scope>
    <source>
        <strain evidence="12 13">MEX-2019</strain>
        <tissue evidence="12">Muscle</tissue>
    </source>
</reference>
<dbReference type="Proteomes" id="UP001311232">
    <property type="component" value="Unassembled WGS sequence"/>
</dbReference>
<dbReference type="Gene3D" id="1.25.40.10">
    <property type="entry name" value="Tetratricopeptide repeat domain"/>
    <property type="match status" value="1"/>
</dbReference>
<dbReference type="Gene3D" id="2.170.270.10">
    <property type="entry name" value="SET domain"/>
    <property type="match status" value="1"/>
</dbReference>
<dbReference type="InterPro" id="IPR050869">
    <property type="entry name" value="H3K4_H4K5_MeTrfase"/>
</dbReference>
<organism evidence="12 13">
    <name type="scientific">Crenichthys baileyi</name>
    <name type="common">White River springfish</name>
    <dbReference type="NCBI Taxonomy" id="28760"/>
    <lineage>
        <taxon>Eukaryota</taxon>
        <taxon>Metazoa</taxon>
        <taxon>Chordata</taxon>
        <taxon>Craniata</taxon>
        <taxon>Vertebrata</taxon>
        <taxon>Euteleostomi</taxon>
        <taxon>Actinopterygii</taxon>
        <taxon>Neopterygii</taxon>
        <taxon>Teleostei</taxon>
        <taxon>Neoteleostei</taxon>
        <taxon>Acanthomorphata</taxon>
        <taxon>Ovalentaria</taxon>
        <taxon>Atherinomorphae</taxon>
        <taxon>Cyprinodontiformes</taxon>
        <taxon>Goodeidae</taxon>
        <taxon>Crenichthys</taxon>
    </lineage>
</organism>
<dbReference type="SMART" id="SM00317">
    <property type="entry name" value="SET"/>
    <property type="match status" value="1"/>
</dbReference>
<dbReference type="PROSITE" id="PS50280">
    <property type="entry name" value="SET"/>
    <property type="match status" value="1"/>
</dbReference>
<evidence type="ECO:0000256" key="3">
    <source>
        <dbReference type="ARBA" id="ARBA00022679"/>
    </source>
</evidence>
<dbReference type="GO" id="GO:0032259">
    <property type="term" value="P:methylation"/>
    <property type="evidence" value="ECO:0007669"/>
    <property type="project" value="UniProtKB-KW"/>
</dbReference>
<evidence type="ECO:0000259" key="10">
    <source>
        <dbReference type="PROSITE" id="PS50280"/>
    </source>
</evidence>
<dbReference type="FunFam" id="2.170.270.10:FF:000013">
    <property type="entry name" value="Histone-lysine N-methyltransferase SMYD1 isoform 1"/>
    <property type="match status" value="1"/>
</dbReference>
<dbReference type="EMBL" id="JAHHUM010000394">
    <property type="protein sequence ID" value="KAK5620111.1"/>
    <property type="molecule type" value="Genomic_DNA"/>
</dbReference>
<keyword evidence="7" id="KW-0862">Zinc</keyword>
<dbReference type="FunFam" id="6.10.140.2220:FF:000005">
    <property type="entry name" value="Histone-lysine N-methyltransferase SMYD1 isoform 1"/>
    <property type="match status" value="1"/>
</dbReference>
<evidence type="ECO:0000256" key="7">
    <source>
        <dbReference type="ARBA" id="ARBA00022833"/>
    </source>
</evidence>
<dbReference type="PROSITE" id="PS01360">
    <property type="entry name" value="ZF_MYND_1"/>
    <property type="match status" value="1"/>
</dbReference>
<dbReference type="PANTHER" id="PTHR12197:SF184">
    <property type="entry name" value="HISTONE-LYSINE N-METHYLTRANSFERASE SMYD1"/>
    <property type="match status" value="1"/>
</dbReference>
<evidence type="ECO:0000256" key="5">
    <source>
        <dbReference type="ARBA" id="ARBA00022723"/>
    </source>
</evidence>
<gene>
    <name evidence="12" type="primary">SMYD1_1</name>
    <name evidence="12" type="ORF">CRENBAI_001902</name>
</gene>
<dbReference type="Gene3D" id="1.10.220.160">
    <property type="match status" value="1"/>
</dbReference>
<dbReference type="PANTHER" id="PTHR12197">
    <property type="entry name" value="HISTONE-LYSINE N-METHYLTRANSFERASE SMYD"/>
    <property type="match status" value="1"/>
</dbReference>
<dbReference type="InterPro" id="IPR046341">
    <property type="entry name" value="SET_dom_sf"/>
</dbReference>
<evidence type="ECO:0000313" key="12">
    <source>
        <dbReference type="EMBL" id="KAK5620111.1"/>
    </source>
</evidence>
<dbReference type="EC" id="2.1.1.354" evidence="1"/>
<evidence type="ECO:0000256" key="8">
    <source>
        <dbReference type="ARBA" id="ARBA00047571"/>
    </source>
</evidence>
<dbReference type="InterPro" id="IPR001214">
    <property type="entry name" value="SET_dom"/>
</dbReference>
<evidence type="ECO:0000256" key="6">
    <source>
        <dbReference type="ARBA" id="ARBA00022771"/>
    </source>
</evidence>
<evidence type="ECO:0000256" key="2">
    <source>
        <dbReference type="ARBA" id="ARBA00022603"/>
    </source>
</evidence>
<dbReference type="FunFam" id="1.25.40.10:FF:000132">
    <property type="entry name" value="Histone-lysine N-methyltransferase SMYD1 isoform 1"/>
    <property type="match status" value="1"/>
</dbReference>
<name>A0AAV9SFN6_9TELE</name>
<dbReference type="Gene3D" id="6.10.140.2220">
    <property type="match status" value="1"/>
</dbReference>
<evidence type="ECO:0000256" key="9">
    <source>
        <dbReference type="PROSITE-ProRule" id="PRU00134"/>
    </source>
</evidence>
<feature type="domain" description="SET" evidence="10">
    <location>
        <begin position="123"/>
        <end position="378"/>
    </location>
</feature>
<dbReference type="SUPFAM" id="SSF82199">
    <property type="entry name" value="SET domain"/>
    <property type="match status" value="1"/>
</dbReference>
<dbReference type="GO" id="GO:0008270">
    <property type="term" value="F:zinc ion binding"/>
    <property type="evidence" value="ECO:0007669"/>
    <property type="project" value="UniProtKB-KW"/>
</dbReference>
<feature type="domain" description="MYND-type" evidence="11">
    <location>
        <begin position="177"/>
        <end position="215"/>
    </location>
</feature>
<evidence type="ECO:0000313" key="13">
    <source>
        <dbReference type="Proteomes" id="UP001311232"/>
    </source>
</evidence>
<proteinExistence type="predicted"/>
<comment type="catalytic activity">
    <reaction evidence="8">
        <text>L-lysyl(4)-[histone H3] + 3 S-adenosyl-L-methionine = N(6),N(6),N(6)-trimethyl-L-lysyl(4)-[histone H3] + 3 S-adenosyl-L-homocysteine + 3 H(+)</text>
        <dbReference type="Rhea" id="RHEA:60260"/>
        <dbReference type="Rhea" id="RHEA-COMP:15537"/>
        <dbReference type="Rhea" id="RHEA-COMP:15547"/>
        <dbReference type="ChEBI" id="CHEBI:15378"/>
        <dbReference type="ChEBI" id="CHEBI:29969"/>
        <dbReference type="ChEBI" id="CHEBI:57856"/>
        <dbReference type="ChEBI" id="CHEBI:59789"/>
        <dbReference type="ChEBI" id="CHEBI:61961"/>
        <dbReference type="EC" id="2.1.1.354"/>
    </reaction>
</comment>
<dbReference type="PROSITE" id="PS50865">
    <property type="entry name" value="ZF_MYND_2"/>
    <property type="match status" value="1"/>
</dbReference>
<dbReference type="GO" id="GO:0140999">
    <property type="term" value="F:histone H3K4 trimethyltransferase activity"/>
    <property type="evidence" value="ECO:0007669"/>
    <property type="project" value="UniProtKB-EC"/>
</dbReference>
<protein>
    <recommendedName>
        <fullName evidence="1">[histone H3]-lysine(4) N-trimethyltransferase</fullName>
        <ecNumber evidence="1">2.1.1.354</ecNumber>
    </recommendedName>
</protein>
<evidence type="ECO:0000256" key="1">
    <source>
        <dbReference type="ARBA" id="ARBA00012182"/>
    </source>
</evidence>
<dbReference type="Pfam" id="PF00856">
    <property type="entry name" value="SET"/>
    <property type="match status" value="1"/>
</dbReference>
<keyword evidence="13" id="KW-1185">Reference proteome</keyword>
<keyword evidence="6 9" id="KW-0863">Zinc-finger</keyword>
<keyword evidence="4" id="KW-0949">S-adenosyl-L-methionine</keyword>
<dbReference type="GO" id="GO:0005634">
    <property type="term" value="C:nucleus"/>
    <property type="evidence" value="ECO:0007669"/>
    <property type="project" value="TreeGrafter"/>
</dbReference>
<keyword evidence="2" id="KW-0489">Methyltransferase</keyword>
<accession>A0AAV9SFN6</accession>